<evidence type="ECO:0000313" key="1">
    <source>
        <dbReference type="EMBL" id="AGA77913.1"/>
    </source>
</evidence>
<dbReference type="Proteomes" id="UP000010796">
    <property type="component" value="Chromosome"/>
</dbReference>
<dbReference type="EMBL" id="CP003346">
    <property type="protein sequence ID" value="AGA77913.1"/>
    <property type="molecule type" value="Genomic_DNA"/>
</dbReference>
<protein>
    <submittedName>
        <fullName evidence="1">Uncharacterized protein</fullName>
    </submittedName>
</protein>
<dbReference type="RefSeq" id="WP_015265475.1">
    <property type="nucleotide sequence ID" value="NC_019904.1"/>
</dbReference>
<keyword evidence="2" id="KW-1185">Reference proteome</keyword>
<name>L0FXY2_ECHVK</name>
<organism evidence="1 2">
    <name type="scientific">Echinicola vietnamensis (strain DSM 17526 / LMG 23754 / KMM 6221)</name>
    <dbReference type="NCBI Taxonomy" id="926556"/>
    <lineage>
        <taxon>Bacteria</taxon>
        <taxon>Pseudomonadati</taxon>
        <taxon>Bacteroidota</taxon>
        <taxon>Cytophagia</taxon>
        <taxon>Cytophagales</taxon>
        <taxon>Cyclobacteriaceae</taxon>
        <taxon>Echinicola</taxon>
    </lineage>
</organism>
<gene>
    <name evidence="1" type="ordered locus">Echvi_1648</name>
</gene>
<proteinExistence type="predicted"/>
<reference evidence="2" key="1">
    <citation type="submission" date="2012-02" db="EMBL/GenBank/DDBJ databases">
        <title>The complete genome of Echinicola vietnamensis DSM 17526.</title>
        <authorList>
            <person name="Lucas S."/>
            <person name="Copeland A."/>
            <person name="Lapidus A."/>
            <person name="Glavina del Rio T."/>
            <person name="Dalin E."/>
            <person name="Tice H."/>
            <person name="Bruce D."/>
            <person name="Goodwin L."/>
            <person name="Pitluck S."/>
            <person name="Peters L."/>
            <person name="Ovchinnikova G."/>
            <person name="Teshima H."/>
            <person name="Kyrpides N."/>
            <person name="Mavromatis K."/>
            <person name="Ivanova N."/>
            <person name="Brettin T."/>
            <person name="Detter J.C."/>
            <person name="Han C."/>
            <person name="Larimer F."/>
            <person name="Land M."/>
            <person name="Hauser L."/>
            <person name="Markowitz V."/>
            <person name="Cheng J.-F."/>
            <person name="Hugenholtz P."/>
            <person name="Woyke T."/>
            <person name="Wu D."/>
            <person name="Brambilla E."/>
            <person name="Klenk H.-P."/>
            <person name="Eisen J.A."/>
        </authorList>
    </citation>
    <scope>NUCLEOTIDE SEQUENCE [LARGE SCALE GENOMIC DNA]</scope>
    <source>
        <strain evidence="2">DSM 17526 / LMG 23754 / KMM 6221</strain>
    </source>
</reference>
<dbReference type="AlphaFoldDB" id="L0FXY2"/>
<evidence type="ECO:0000313" key="2">
    <source>
        <dbReference type="Proteomes" id="UP000010796"/>
    </source>
</evidence>
<sequence>MLGDTTFASMQDDRITLYIFTLHSSLLNVDGKALGHKKEAVSKVYVNVIDAI</sequence>
<accession>L0FXY2</accession>
<dbReference type="HOGENOM" id="CLU_3079305_0_0_10"/>
<dbReference type="KEGG" id="evi:Echvi_1648"/>